<dbReference type="OrthoDB" id="9019065at2"/>
<dbReference type="InterPro" id="IPR028049">
    <property type="entry name" value="Imm-NTF2"/>
</dbReference>
<dbReference type="Pfam" id="PF15655">
    <property type="entry name" value="Imm-NTF2"/>
    <property type="match status" value="1"/>
</dbReference>
<evidence type="ECO:0000313" key="2">
    <source>
        <dbReference type="EMBL" id="KJQ75432.1"/>
    </source>
</evidence>
<evidence type="ECO:0000313" key="3">
    <source>
        <dbReference type="Proteomes" id="UP000033489"/>
    </source>
</evidence>
<accession>A0A0F2DWT2</accession>
<comment type="caution">
    <text evidence="2">The sequence shown here is derived from an EMBL/GenBank/DDBJ whole genome shotgun (WGS) entry which is preliminary data.</text>
</comment>
<organism evidence="2 3">
    <name type="scientific">Streptococcus infantis</name>
    <dbReference type="NCBI Taxonomy" id="68892"/>
    <lineage>
        <taxon>Bacteria</taxon>
        <taxon>Bacillati</taxon>
        <taxon>Bacillota</taxon>
        <taxon>Bacilli</taxon>
        <taxon>Lactobacillales</taxon>
        <taxon>Streptococcaceae</taxon>
        <taxon>Streptococcus</taxon>
    </lineage>
</organism>
<dbReference type="PATRIC" id="fig|28037.216.peg.1159"/>
<name>A0A0F2DWT2_9STRE</name>
<evidence type="ECO:0000259" key="1">
    <source>
        <dbReference type="Pfam" id="PF15655"/>
    </source>
</evidence>
<gene>
    <name evidence="2" type="primary">rhsIA_1</name>
    <name evidence="2" type="ORF">TZ94_01197</name>
</gene>
<sequence>MSHTNLAKETLLQFMQAMYSWERKATRSLRNQADKEMLKDELATIFNQFCRFKTTLRAREVTLSVRFPFEYKLETHPIVDEEYDGNQTYLYIKENRSGLETLYRFRMVLQKGKWWIDKKEWLDDGKWINSSL</sequence>
<dbReference type="RefSeq" id="WP_045615167.1">
    <property type="nucleotide sequence ID" value="NZ_JYGT01000008.1"/>
</dbReference>
<dbReference type="AlphaFoldDB" id="A0A0F2DWT2"/>
<dbReference type="Proteomes" id="UP000033489">
    <property type="component" value="Unassembled WGS sequence"/>
</dbReference>
<feature type="domain" description="NTF2 fold immunity protein" evidence="1">
    <location>
        <begin position="7"/>
        <end position="129"/>
    </location>
</feature>
<dbReference type="EMBL" id="JYGT01000008">
    <property type="protein sequence ID" value="KJQ75432.1"/>
    <property type="molecule type" value="Genomic_DNA"/>
</dbReference>
<proteinExistence type="predicted"/>
<reference evidence="2 3" key="1">
    <citation type="submission" date="2015-02" db="EMBL/GenBank/DDBJ databases">
        <title>Evolution of amylase-binding proteins of oral streptococcal species.</title>
        <authorList>
            <person name="Haase E.M."/>
        </authorList>
    </citation>
    <scope>NUCLEOTIDE SEQUENCE [LARGE SCALE GENOMIC DNA]</scope>
    <source>
        <strain evidence="2 3">UC921A</strain>
    </source>
</reference>
<protein>
    <submittedName>
        <fullName evidence="2">Immunity protein RhsIA</fullName>
    </submittedName>
</protein>